<gene>
    <name evidence="3" type="ORF">DUNSADRAFT_5849</name>
</gene>
<keyword evidence="4" id="KW-1185">Reference proteome</keyword>
<protein>
    <recommendedName>
        <fullName evidence="5">Encoded protein</fullName>
    </recommendedName>
</protein>
<organism evidence="3 4">
    <name type="scientific">Dunaliella salina</name>
    <name type="common">Green alga</name>
    <name type="synonym">Protococcus salinus</name>
    <dbReference type="NCBI Taxonomy" id="3046"/>
    <lineage>
        <taxon>Eukaryota</taxon>
        <taxon>Viridiplantae</taxon>
        <taxon>Chlorophyta</taxon>
        <taxon>core chlorophytes</taxon>
        <taxon>Chlorophyceae</taxon>
        <taxon>CS clade</taxon>
        <taxon>Chlamydomonadales</taxon>
        <taxon>Dunaliellaceae</taxon>
        <taxon>Dunaliella</taxon>
    </lineage>
</organism>
<accession>A0ABQ7GPI8</accession>
<evidence type="ECO:0000313" key="3">
    <source>
        <dbReference type="EMBL" id="KAF5836518.1"/>
    </source>
</evidence>
<dbReference type="EMBL" id="MU069657">
    <property type="protein sequence ID" value="KAF5836518.1"/>
    <property type="molecule type" value="Genomic_DNA"/>
</dbReference>
<proteinExistence type="predicted"/>
<comment type="caution">
    <text evidence="3">The sequence shown here is derived from an EMBL/GenBank/DDBJ whole genome shotgun (WGS) entry which is preliminary data.</text>
</comment>
<evidence type="ECO:0000313" key="4">
    <source>
        <dbReference type="Proteomes" id="UP000815325"/>
    </source>
</evidence>
<name>A0ABQ7GPI8_DUNSA</name>
<dbReference type="Proteomes" id="UP000815325">
    <property type="component" value="Unassembled WGS sequence"/>
</dbReference>
<keyword evidence="2" id="KW-0472">Membrane</keyword>
<evidence type="ECO:0000256" key="1">
    <source>
        <dbReference type="SAM" id="MobiDB-lite"/>
    </source>
</evidence>
<feature type="region of interest" description="Disordered" evidence="1">
    <location>
        <begin position="1"/>
        <end position="38"/>
    </location>
</feature>
<keyword evidence="2" id="KW-1133">Transmembrane helix</keyword>
<evidence type="ECO:0000256" key="2">
    <source>
        <dbReference type="SAM" id="Phobius"/>
    </source>
</evidence>
<reference evidence="3" key="1">
    <citation type="submission" date="2017-08" db="EMBL/GenBank/DDBJ databases">
        <authorList>
            <person name="Polle J.E."/>
            <person name="Barry K."/>
            <person name="Cushman J."/>
            <person name="Schmutz J."/>
            <person name="Tran D."/>
            <person name="Hathwaick L.T."/>
            <person name="Yim W.C."/>
            <person name="Jenkins J."/>
            <person name="Mckie-Krisberg Z.M."/>
            <person name="Prochnik S."/>
            <person name="Lindquist E."/>
            <person name="Dockter R.B."/>
            <person name="Adam C."/>
            <person name="Molina H."/>
            <person name="Bunkerborg J."/>
            <person name="Jin E."/>
            <person name="Buchheim M."/>
            <person name="Magnuson J."/>
        </authorList>
    </citation>
    <scope>NUCLEOTIDE SEQUENCE</scope>
    <source>
        <strain evidence="3">CCAP 19/18</strain>
    </source>
</reference>
<keyword evidence="2" id="KW-0812">Transmembrane</keyword>
<sequence length="161" mass="17415">MQPPFTDHGHEYVDGGPVSYEKDSASRGSSSMPPPPPPFSYGPPYPHAYAPAAPDTWYRAGTLNPPYSMPNVKGRKPWAAGGPVGTGSIPFDAEAQVMHQFAEKQVRNGFMRKVGMITSYFDIEAVMLAFLTTCVAVGVLTLIASQVSHVNFHEVDDFNPG</sequence>
<feature type="transmembrane region" description="Helical" evidence="2">
    <location>
        <begin position="120"/>
        <end position="144"/>
    </location>
</feature>
<evidence type="ECO:0008006" key="5">
    <source>
        <dbReference type="Google" id="ProtNLM"/>
    </source>
</evidence>